<feature type="compositionally biased region" description="Basic and acidic residues" evidence="1">
    <location>
        <begin position="175"/>
        <end position="185"/>
    </location>
</feature>
<evidence type="ECO:0000313" key="3">
    <source>
        <dbReference type="Proteomes" id="UP000479756"/>
    </source>
</evidence>
<proteinExistence type="predicted"/>
<dbReference type="EMBL" id="JAAGWZ010000004">
    <property type="protein sequence ID" value="NEM92117.1"/>
    <property type="molecule type" value="Genomic_DNA"/>
</dbReference>
<keyword evidence="3" id="KW-1185">Reference proteome</keyword>
<dbReference type="Pfam" id="PF05655">
    <property type="entry name" value="AvrD"/>
    <property type="match status" value="1"/>
</dbReference>
<feature type="region of interest" description="Disordered" evidence="1">
    <location>
        <begin position="157"/>
        <end position="185"/>
    </location>
</feature>
<dbReference type="Proteomes" id="UP000479756">
    <property type="component" value="Unassembled WGS sequence"/>
</dbReference>
<sequence>MTMTASATAMQHFHDVDHALGDKKCRYFGEGHRAVRRVVEATGPAGSPELRARLAYPERWSVKRHASLVPHVSTIDALAIAGRIAGDYLRRECDHSEEMVRRAWIRSFEVRAGSTPVESLDDIPVQVQRMEASPSRHCPTDIVLAFDIGNMRATIAVVPSPSPPQSELTDAPSSGHRERPTANDRRAERDFWLHHSEHREHSIRSVTVDGGGYSADALARVIATEPHDPFSGLGAAYSGSVSMIDTLVIFAQLAQVLAYQVDGMSRDESSTFWMRRVHLTTVSPEQPHGMWNGVEVSVLRSRLLTLGGANWRSLALTGRTMGYSCDGDVAHALPDRGENDDDY</sequence>
<organism evidence="2 3">
    <name type="scientific">Galbitalea soli</name>
    <dbReference type="NCBI Taxonomy" id="1268042"/>
    <lineage>
        <taxon>Bacteria</taxon>
        <taxon>Bacillati</taxon>
        <taxon>Actinomycetota</taxon>
        <taxon>Actinomycetes</taxon>
        <taxon>Micrococcales</taxon>
        <taxon>Microbacteriaceae</taxon>
        <taxon>Galbitalea</taxon>
    </lineage>
</organism>
<comment type="caution">
    <text evidence="2">The sequence shown here is derived from an EMBL/GenBank/DDBJ whole genome shotgun (WGS) entry which is preliminary data.</text>
</comment>
<evidence type="ECO:0000256" key="1">
    <source>
        <dbReference type="SAM" id="MobiDB-lite"/>
    </source>
</evidence>
<evidence type="ECO:0000313" key="2">
    <source>
        <dbReference type="EMBL" id="NEM92117.1"/>
    </source>
</evidence>
<dbReference type="InterPro" id="IPR008799">
    <property type="entry name" value="Pseudomon_AvrD"/>
</dbReference>
<dbReference type="AlphaFoldDB" id="A0A7C9TRD2"/>
<protein>
    <submittedName>
        <fullName evidence="2">Uncharacterized protein</fullName>
    </submittedName>
</protein>
<name>A0A7C9TRD2_9MICO</name>
<accession>A0A7C9TRD2</accession>
<reference evidence="2 3" key="1">
    <citation type="journal article" date="2014" name="Int. J. Syst. Evol. Microbiol.">
        <title>Description of Galbitalea soli gen. nov., sp. nov., and Frondihabitans sucicola sp. nov.</title>
        <authorList>
            <person name="Kim S.J."/>
            <person name="Lim J.M."/>
            <person name="Ahn J.H."/>
            <person name="Weon H.Y."/>
            <person name="Hamada M."/>
            <person name="Suzuki K."/>
            <person name="Ahn T.Y."/>
            <person name="Kwon S.W."/>
        </authorList>
    </citation>
    <scope>NUCLEOTIDE SEQUENCE [LARGE SCALE GENOMIC DNA]</scope>
    <source>
        <strain evidence="2 3">NBRC 108727</strain>
    </source>
</reference>
<gene>
    <name evidence="2" type="ORF">G3T37_12210</name>
</gene>